<feature type="compositionally biased region" description="Basic and acidic residues" evidence="1">
    <location>
        <begin position="11"/>
        <end position="26"/>
    </location>
</feature>
<evidence type="ECO:0000313" key="4">
    <source>
        <dbReference type="WBParaSite" id="GPUH_0002318001-mRNA-1"/>
    </source>
</evidence>
<reference evidence="4" key="1">
    <citation type="submission" date="2016-06" db="UniProtKB">
        <authorList>
            <consortium name="WormBaseParasite"/>
        </authorList>
    </citation>
    <scope>IDENTIFICATION</scope>
</reference>
<evidence type="ECO:0000313" key="2">
    <source>
        <dbReference type="EMBL" id="VDN41059.1"/>
    </source>
</evidence>
<protein>
    <submittedName>
        <fullName evidence="2 4">Uncharacterized protein</fullName>
    </submittedName>
</protein>
<gene>
    <name evidence="2" type="ORF">GPUH_LOCUS23149</name>
</gene>
<evidence type="ECO:0000256" key="1">
    <source>
        <dbReference type="SAM" id="MobiDB-lite"/>
    </source>
</evidence>
<reference evidence="2 3" key="2">
    <citation type="submission" date="2018-11" db="EMBL/GenBank/DDBJ databases">
        <authorList>
            <consortium name="Pathogen Informatics"/>
        </authorList>
    </citation>
    <scope>NUCLEOTIDE SEQUENCE [LARGE SCALE GENOMIC DNA]</scope>
</reference>
<sequence>MNTETNAVNEQRAEPENAEGRSDKAAETIVLKDTRNVLEYVSDFGSTEKTDEQQSNTASSDRRRRVTTRGQGVCSIGPDRTVAVKKRCSQHSPSQVVGRKFVHKYKTVSYLYKLKINSSLPFFGSLEMKEIV</sequence>
<name>A0A183EQB0_9BILA</name>
<feature type="region of interest" description="Disordered" evidence="1">
    <location>
        <begin position="42"/>
        <end position="74"/>
    </location>
</feature>
<accession>A0A183EQB0</accession>
<dbReference type="EMBL" id="UYRT01096957">
    <property type="protein sequence ID" value="VDN41059.1"/>
    <property type="molecule type" value="Genomic_DNA"/>
</dbReference>
<dbReference type="Proteomes" id="UP000271098">
    <property type="component" value="Unassembled WGS sequence"/>
</dbReference>
<feature type="region of interest" description="Disordered" evidence="1">
    <location>
        <begin position="1"/>
        <end position="26"/>
    </location>
</feature>
<dbReference type="AlphaFoldDB" id="A0A183EQB0"/>
<keyword evidence="3" id="KW-1185">Reference proteome</keyword>
<dbReference type="WBParaSite" id="GPUH_0002318001-mRNA-1">
    <property type="protein sequence ID" value="GPUH_0002318001-mRNA-1"/>
    <property type="gene ID" value="GPUH_0002318001"/>
</dbReference>
<proteinExistence type="predicted"/>
<evidence type="ECO:0000313" key="3">
    <source>
        <dbReference type="Proteomes" id="UP000271098"/>
    </source>
</evidence>
<organism evidence="4">
    <name type="scientific">Gongylonema pulchrum</name>
    <dbReference type="NCBI Taxonomy" id="637853"/>
    <lineage>
        <taxon>Eukaryota</taxon>
        <taxon>Metazoa</taxon>
        <taxon>Ecdysozoa</taxon>
        <taxon>Nematoda</taxon>
        <taxon>Chromadorea</taxon>
        <taxon>Rhabditida</taxon>
        <taxon>Spirurina</taxon>
        <taxon>Spiruromorpha</taxon>
        <taxon>Spiruroidea</taxon>
        <taxon>Gongylonematidae</taxon>
        <taxon>Gongylonema</taxon>
    </lineage>
</organism>